<keyword evidence="2" id="KW-1185">Reference proteome</keyword>
<feature type="non-terminal residue" evidence="1">
    <location>
        <position position="52"/>
    </location>
</feature>
<dbReference type="AlphaFoldDB" id="A0A9N9EEH4"/>
<dbReference type="EMBL" id="CAJVPI010004898">
    <property type="protein sequence ID" value="CAG8670693.1"/>
    <property type="molecule type" value="Genomic_DNA"/>
</dbReference>
<dbReference type="Proteomes" id="UP000789739">
    <property type="component" value="Unassembled WGS sequence"/>
</dbReference>
<gene>
    <name evidence="1" type="ORF">PBRASI_LOCUS11286</name>
</gene>
<evidence type="ECO:0000313" key="1">
    <source>
        <dbReference type="EMBL" id="CAG8670693.1"/>
    </source>
</evidence>
<name>A0A9N9EEH4_9GLOM</name>
<reference evidence="1" key="1">
    <citation type="submission" date="2021-06" db="EMBL/GenBank/DDBJ databases">
        <authorList>
            <person name="Kallberg Y."/>
            <person name="Tangrot J."/>
            <person name="Rosling A."/>
        </authorList>
    </citation>
    <scope>NUCLEOTIDE SEQUENCE</scope>
    <source>
        <strain evidence="1">BR232B</strain>
    </source>
</reference>
<protein>
    <submittedName>
        <fullName evidence="1">2041_t:CDS:1</fullName>
    </submittedName>
</protein>
<sequence>FAVEKSRIPQFFEAAGKGERGNNASNVMKTSLRIDGTLEVPNRDSSMASRYI</sequence>
<evidence type="ECO:0000313" key="2">
    <source>
        <dbReference type="Proteomes" id="UP000789739"/>
    </source>
</evidence>
<proteinExistence type="predicted"/>
<comment type="caution">
    <text evidence="1">The sequence shown here is derived from an EMBL/GenBank/DDBJ whole genome shotgun (WGS) entry which is preliminary data.</text>
</comment>
<organism evidence="1 2">
    <name type="scientific">Paraglomus brasilianum</name>
    <dbReference type="NCBI Taxonomy" id="144538"/>
    <lineage>
        <taxon>Eukaryota</taxon>
        <taxon>Fungi</taxon>
        <taxon>Fungi incertae sedis</taxon>
        <taxon>Mucoromycota</taxon>
        <taxon>Glomeromycotina</taxon>
        <taxon>Glomeromycetes</taxon>
        <taxon>Paraglomerales</taxon>
        <taxon>Paraglomeraceae</taxon>
        <taxon>Paraglomus</taxon>
    </lineage>
</organism>
<feature type="non-terminal residue" evidence="1">
    <location>
        <position position="1"/>
    </location>
</feature>
<accession>A0A9N9EEH4</accession>